<evidence type="ECO:0000313" key="3">
    <source>
        <dbReference type="Proteomes" id="UP000595140"/>
    </source>
</evidence>
<dbReference type="EMBL" id="OOIL02001215">
    <property type="protein sequence ID" value="VFQ73548.1"/>
    <property type="molecule type" value="Genomic_DNA"/>
</dbReference>
<dbReference type="Proteomes" id="UP000595140">
    <property type="component" value="Unassembled WGS sequence"/>
</dbReference>
<evidence type="ECO:0000313" key="2">
    <source>
        <dbReference type="EMBL" id="VFQ73548.1"/>
    </source>
</evidence>
<feature type="compositionally biased region" description="Acidic residues" evidence="1">
    <location>
        <begin position="222"/>
        <end position="242"/>
    </location>
</feature>
<accession>A0A484LBS2</accession>
<gene>
    <name evidence="2" type="ORF">CCAM_LOCUS15324</name>
</gene>
<dbReference type="AlphaFoldDB" id="A0A484LBS2"/>
<organism evidence="2 3">
    <name type="scientific">Cuscuta campestris</name>
    <dbReference type="NCBI Taxonomy" id="132261"/>
    <lineage>
        <taxon>Eukaryota</taxon>
        <taxon>Viridiplantae</taxon>
        <taxon>Streptophyta</taxon>
        <taxon>Embryophyta</taxon>
        <taxon>Tracheophyta</taxon>
        <taxon>Spermatophyta</taxon>
        <taxon>Magnoliopsida</taxon>
        <taxon>eudicotyledons</taxon>
        <taxon>Gunneridae</taxon>
        <taxon>Pentapetalae</taxon>
        <taxon>asterids</taxon>
        <taxon>lamiids</taxon>
        <taxon>Solanales</taxon>
        <taxon>Convolvulaceae</taxon>
        <taxon>Cuscuteae</taxon>
        <taxon>Cuscuta</taxon>
        <taxon>Cuscuta subgen. Grammica</taxon>
        <taxon>Cuscuta sect. Cleistogrammica</taxon>
    </lineage>
</organism>
<evidence type="ECO:0000256" key="1">
    <source>
        <dbReference type="SAM" id="MobiDB-lite"/>
    </source>
</evidence>
<keyword evidence="3" id="KW-1185">Reference proteome</keyword>
<feature type="region of interest" description="Disordered" evidence="1">
    <location>
        <begin position="219"/>
        <end position="249"/>
    </location>
</feature>
<reference evidence="2 3" key="1">
    <citation type="submission" date="2018-04" db="EMBL/GenBank/DDBJ databases">
        <authorList>
            <person name="Vogel A."/>
        </authorList>
    </citation>
    <scope>NUCLEOTIDE SEQUENCE [LARGE SCALE GENOMIC DNA]</scope>
</reference>
<sequence length="249" mass="27404">MPFTVSRFLDSEIVVECHPEIIISDDILIRSHRKTPSGVQSAATARRLSFIVSDARTVHFTELPQSHRKTPFFRRNNNFLAAGNFFLCRVAGRHVIVVIEDGVLDGGAGLEQGSPAEGTRGVGEEPGVDAADVEGVAARRQQPELVLLSELAQADGAVEGLRRLRRAAKDLSVDEHRQGVDEGLVQSAVVLVEEVVELSLEGFRVAYYFRSRRRRRGGLLDEQSDEQVEQAGDEEQDGDGGYDDNHCRA</sequence>
<proteinExistence type="predicted"/>
<protein>
    <submittedName>
        <fullName evidence="2">Uncharacterized protein</fullName>
    </submittedName>
</protein>
<name>A0A484LBS2_9ASTE</name>